<protein>
    <submittedName>
        <fullName evidence="2">Uncharacterized protein</fullName>
    </submittedName>
</protein>
<gene>
    <name evidence="2" type="ORF">SAMN04490244_109187</name>
</gene>
<feature type="compositionally biased region" description="Acidic residues" evidence="1">
    <location>
        <begin position="156"/>
        <end position="165"/>
    </location>
</feature>
<reference evidence="2 3" key="1">
    <citation type="submission" date="2016-10" db="EMBL/GenBank/DDBJ databases">
        <authorList>
            <person name="de Groot N.N."/>
        </authorList>
    </citation>
    <scope>NUCLEOTIDE SEQUENCE [LARGE SCALE GENOMIC DNA]</scope>
    <source>
        <strain evidence="2 3">DSM 23042</strain>
    </source>
</reference>
<dbReference type="EMBL" id="FOGU01000009">
    <property type="protein sequence ID" value="SES30017.1"/>
    <property type="molecule type" value="Genomic_DNA"/>
</dbReference>
<feature type="compositionally biased region" description="Basic and acidic residues" evidence="1">
    <location>
        <begin position="179"/>
        <end position="189"/>
    </location>
</feature>
<name>A0A1H9W8M0_9RHOB</name>
<dbReference type="AlphaFoldDB" id="A0A1H9W8M0"/>
<evidence type="ECO:0000313" key="2">
    <source>
        <dbReference type="EMBL" id="SES30017.1"/>
    </source>
</evidence>
<feature type="region of interest" description="Disordered" evidence="1">
    <location>
        <begin position="34"/>
        <end position="189"/>
    </location>
</feature>
<accession>A0A1H9W8M0</accession>
<dbReference type="OrthoDB" id="7862824at2"/>
<dbReference type="RefSeq" id="WP_092695240.1">
    <property type="nucleotide sequence ID" value="NZ_FOGU01000009.1"/>
</dbReference>
<evidence type="ECO:0000256" key="1">
    <source>
        <dbReference type="SAM" id="MobiDB-lite"/>
    </source>
</evidence>
<sequence>MADFRHTTPLVPILVAGAVAVVGLGGYFTLAADDAPEADTNPASSEEVAQRPTGAGTKPEGEADTTIDGVTAELDEVEPAAPGEESIPAQEQIEERGEGDGPADTFIADEGMQTAQDGDGAADSFLLEDQEDTAGAGDDRTTADTSGSDDSVTPEPDQDVVDDPDNTTQPFVPTPSGPEGRDDDALTSE</sequence>
<keyword evidence="3" id="KW-1185">Reference proteome</keyword>
<evidence type="ECO:0000313" key="3">
    <source>
        <dbReference type="Proteomes" id="UP000198885"/>
    </source>
</evidence>
<dbReference type="Proteomes" id="UP000198885">
    <property type="component" value="Unassembled WGS sequence"/>
</dbReference>
<organism evidence="2 3">
    <name type="scientific">Tranquillimonas rosea</name>
    <dbReference type="NCBI Taxonomy" id="641238"/>
    <lineage>
        <taxon>Bacteria</taxon>
        <taxon>Pseudomonadati</taxon>
        <taxon>Pseudomonadota</taxon>
        <taxon>Alphaproteobacteria</taxon>
        <taxon>Rhodobacterales</taxon>
        <taxon>Roseobacteraceae</taxon>
        <taxon>Tranquillimonas</taxon>
    </lineage>
</organism>
<proteinExistence type="predicted"/>